<name>A0ABP8KZV2_9BURK</name>
<feature type="compositionally biased region" description="Pro residues" evidence="2">
    <location>
        <begin position="82"/>
        <end position="97"/>
    </location>
</feature>
<sequence length="222" mass="23542">MKALHWLLAAALGLLGALGVLWLDPQQPGTLRSFAWEPPAPLAPGFAVPQLPVALQGGVPAGTAAYLAVLDRPLFAADRRPPPPPPPPGAKPAEPPPDPLANLTLFGVYTGADFSGIVARFNDKVRRVRVSEAVGEWTVEAVQGRQVTFKRGEESRTVYLAHQYGPRPAPAAGAPATTPVAASAGVPVDRAAIQAQEMEAARERLRQRNELFRKAGLPPVKE</sequence>
<feature type="region of interest" description="Disordered" evidence="2">
    <location>
        <begin position="77"/>
        <end position="97"/>
    </location>
</feature>
<dbReference type="RefSeq" id="WP_345060820.1">
    <property type="nucleotide sequence ID" value="NZ_BAABEX010000004.1"/>
</dbReference>
<proteinExistence type="predicted"/>
<organism evidence="3 4">
    <name type="scientific">Acidovorax lacteus</name>
    <dbReference type="NCBI Taxonomy" id="1924988"/>
    <lineage>
        <taxon>Bacteria</taxon>
        <taxon>Pseudomonadati</taxon>
        <taxon>Pseudomonadota</taxon>
        <taxon>Betaproteobacteria</taxon>
        <taxon>Burkholderiales</taxon>
        <taxon>Comamonadaceae</taxon>
        <taxon>Acidovorax</taxon>
    </lineage>
</organism>
<gene>
    <name evidence="3" type="ORF">GCM10023090_04580</name>
</gene>
<reference evidence="4" key="1">
    <citation type="journal article" date="2019" name="Int. J. Syst. Evol. Microbiol.">
        <title>The Global Catalogue of Microorganisms (GCM) 10K type strain sequencing project: providing services to taxonomists for standard genome sequencing and annotation.</title>
        <authorList>
            <consortium name="The Broad Institute Genomics Platform"/>
            <consortium name="The Broad Institute Genome Sequencing Center for Infectious Disease"/>
            <person name="Wu L."/>
            <person name="Ma J."/>
        </authorList>
    </citation>
    <scope>NUCLEOTIDE SEQUENCE [LARGE SCALE GENOMIC DNA]</scope>
    <source>
        <strain evidence="4">JCM 31890</strain>
    </source>
</reference>
<evidence type="ECO:0000313" key="3">
    <source>
        <dbReference type="EMBL" id="GAA4418985.1"/>
    </source>
</evidence>
<keyword evidence="4" id="KW-1185">Reference proteome</keyword>
<evidence type="ECO:0000313" key="4">
    <source>
        <dbReference type="Proteomes" id="UP001501788"/>
    </source>
</evidence>
<evidence type="ECO:0008006" key="5">
    <source>
        <dbReference type="Google" id="ProtNLM"/>
    </source>
</evidence>
<dbReference type="Proteomes" id="UP001501788">
    <property type="component" value="Unassembled WGS sequence"/>
</dbReference>
<feature type="coiled-coil region" evidence="1">
    <location>
        <begin position="188"/>
        <end position="215"/>
    </location>
</feature>
<evidence type="ECO:0000256" key="2">
    <source>
        <dbReference type="SAM" id="MobiDB-lite"/>
    </source>
</evidence>
<keyword evidence="1" id="KW-0175">Coiled coil</keyword>
<evidence type="ECO:0000256" key="1">
    <source>
        <dbReference type="SAM" id="Coils"/>
    </source>
</evidence>
<comment type="caution">
    <text evidence="3">The sequence shown here is derived from an EMBL/GenBank/DDBJ whole genome shotgun (WGS) entry which is preliminary data.</text>
</comment>
<dbReference type="EMBL" id="BAABEX010000004">
    <property type="protein sequence ID" value="GAA4418985.1"/>
    <property type="molecule type" value="Genomic_DNA"/>
</dbReference>
<accession>A0ABP8KZV2</accession>
<protein>
    <recommendedName>
        <fullName evidence="5">Type II secretion system protein GspC N-terminal domain-containing protein</fullName>
    </recommendedName>
</protein>